<accession>A0A8B7NL30</accession>
<protein>
    <submittedName>
        <fullName evidence="2">Uncharacterized protein LOC108671352</fullName>
    </submittedName>
</protein>
<evidence type="ECO:0000313" key="2">
    <source>
        <dbReference type="RefSeq" id="XP_018014370.2"/>
    </source>
</evidence>
<name>A0A8B7NL30_HYAAZ</name>
<keyword evidence="1" id="KW-1185">Reference proteome</keyword>
<dbReference type="AlphaFoldDB" id="A0A8B7NL30"/>
<dbReference type="RefSeq" id="XP_018014370.2">
    <property type="nucleotide sequence ID" value="XM_018158881.2"/>
</dbReference>
<dbReference type="Proteomes" id="UP000694843">
    <property type="component" value="Unplaced"/>
</dbReference>
<reference evidence="2" key="1">
    <citation type="submission" date="2025-08" db="UniProtKB">
        <authorList>
            <consortium name="RefSeq"/>
        </authorList>
    </citation>
    <scope>IDENTIFICATION</scope>
    <source>
        <tissue evidence="2">Whole organism</tissue>
    </source>
</reference>
<dbReference type="GeneID" id="108671352"/>
<organism evidence="1 2">
    <name type="scientific">Hyalella azteca</name>
    <name type="common">Amphipod</name>
    <dbReference type="NCBI Taxonomy" id="294128"/>
    <lineage>
        <taxon>Eukaryota</taxon>
        <taxon>Metazoa</taxon>
        <taxon>Ecdysozoa</taxon>
        <taxon>Arthropoda</taxon>
        <taxon>Crustacea</taxon>
        <taxon>Multicrustacea</taxon>
        <taxon>Malacostraca</taxon>
        <taxon>Eumalacostraca</taxon>
        <taxon>Peracarida</taxon>
        <taxon>Amphipoda</taxon>
        <taxon>Senticaudata</taxon>
        <taxon>Talitrida</taxon>
        <taxon>Talitroidea</taxon>
        <taxon>Hyalellidae</taxon>
        <taxon>Hyalella</taxon>
    </lineage>
</organism>
<evidence type="ECO:0000313" key="1">
    <source>
        <dbReference type="Proteomes" id="UP000694843"/>
    </source>
</evidence>
<gene>
    <name evidence="2" type="primary">LOC108671352</name>
</gene>
<proteinExistence type="predicted"/>
<sequence>MQAVLNNVQVAKWVLRGSLLVLADFTITSLNWTYDGAGDASTLAVCTKDPFATFLVFNLLVASDSIGERQYSGVMNESSSNCIYFNDDGYQPLPSSETIYTLIVDGTNPTLKSSVRFAFGVIVSQLDCNGTKLLRLNAGTLGGELTDQTCPASTPVDQRGITCYVPDGTPKVCVTNVDESHVDLEVCVTGLKPTSILPSSSELSAETLSYGDSTLAINNPLVSELLIRAALEDFNFKSCTAGKCVVSSMTSGDILYEYCGVLTDETGISVTVVNTFQDIHLELEDSATSIDFRFSNRYDAGTYLVYGTNVSDQIDGTTDPIHLDCSRIEVGAFCYGFYYSESSPSPTHIAISYSDYSNTVISPVLYTN</sequence>
<dbReference type="KEGG" id="hazt:108671352"/>